<evidence type="ECO:0000313" key="1">
    <source>
        <dbReference type="EMBL" id="MPN48008.1"/>
    </source>
</evidence>
<accession>A0A645I9T4</accession>
<sequence>MPVGIEAYRNIMAFFDFLCHPENILQAVGGFAEAAEAQLVKLCKVAIQDILQDFLFRRLTFQPEVAAVVYGVLVVSDAKHTAIRTFIGNIHIERVFMCVSNRHILTALFNRKKIFCILQGDFGHFFFGKALYFGYLFGDQADKARIVPPAPEGHGGHIGAVGCDHDSVHRSIPDDIDGLFGVGKGNRPRKGQIVPPL</sequence>
<dbReference type="AlphaFoldDB" id="A0A645I9T4"/>
<name>A0A645I9T4_9ZZZZ</name>
<reference evidence="1" key="1">
    <citation type="submission" date="2019-08" db="EMBL/GenBank/DDBJ databases">
        <authorList>
            <person name="Kucharzyk K."/>
            <person name="Murdoch R.W."/>
            <person name="Higgins S."/>
            <person name="Loffler F."/>
        </authorList>
    </citation>
    <scope>NUCLEOTIDE SEQUENCE</scope>
</reference>
<gene>
    <name evidence="1" type="ORF">SDC9_195612</name>
</gene>
<comment type="caution">
    <text evidence="1">The sequence shown here is derived from an EMBL/GenBank/DDBJ whole genome shotgun (WGS) entry which is preliminary data.</text>
</comment>
<dbReference type="EMBL" id="VSSQ01109940">
    <property type="protein sequence ID" value="MPN48008.1"/>
    <property type="molecule type" value="Genomic_DNA"/>
</dbReference>
<protein>
    <submittedName>
        <fullName evidence="1">Uncharacterized protein</fullName>
    </submittedName>
</protein>
<organism evidence="1">
    <name type="scientific">bioreactor metagenome</name>
    <dbReference type="NCBI Taxonomy" id="1076179"/>
    <lineage>
        <taxon>unclassified sequences</taxon>
        <taxon>metagenomes</taxon>
        <taxon>ecological metagenomes</taxon>
    </lineage>
</organism>
<proteinExistence type="predicted"/>